<dbReference type="Pfam" id="PF18939">
    <property type="entry name" value="DUF5686"/>
    <property type="match status" value="1"/>
</dbReference>
<gene>
    <name evidence="1" type="ORF">SAMN05421847_1268</name>
</gene>
<reference evidence="2" key="1">
    <citation type="submission" date="2016-10" db="EMBL/GenBank/DDBJ databases">
        <authorList>
            <person name="Varghese N."/>
            <person name="Submissions S."/>
        </authorList>
    </citation>
    <scope>NUCLEOTIDE SEQUENCE [LARGE SCALE GENOMIC DNA]</scope>
    <source>
        <strain evidence="2">DSM 21580</strain>
    </source>
</reference>
<dbReference type="EMBL" id="FNUS01000002">
    <property type="protein sequence ID" value="SEG00753.1"/>
    <property type="molecule type" value="Genomic_DNA"/>
</dbReference>
<dbReference type="AlphaFoldDB" id="A0A1H5WN87"/>
<name>A0A1H5WN87_9FLAO</name>
<sequence>MQKFFVAKYFLSLILLFSISLLHCQFMISGIVIDSSQQKPLADVAIFSNNSNIPTFSKMGKFSLSSDSAIRQLRFEKKGFKTKTLNISTNNNQNIKVFLESDNVENIAEVVIQMTAKKYKNKKENPAYAIMQKVWAHKKKNGLDNYKTYQYKEYEKIQFDLNNIDSTFMKKKIFNKLDFVFNYADSAANGKLSLPMFLNESVYKIYGENQPEKKLKKDLVAQKTSGFQDNQIISTTAKNLYKEINIYDNTLNYFNIGFQSPVSTDGFSTYDYNLIDSLSIRGEDCYHIKYFPKRKDVLAFTGDLFISKDTYAVVKASLKSTRKMNVNFVNGVFTELEFDNPDENTFLPLKNTTQFDLSLISKNKKSRGMLAKRTVEYSDYQFNKEIAAKNFENTIPKTTAELTKSESYWENNRSDSLNIEEKGIYKMLSQLQEVPKFKRFVKIYGVLATGYYNVGNAIDIGNLYSTFGNNIIEGNRLRLGARTYFSASDDWRIQGYGAYGFKDHQFKYGVEAKYMFNKLNRFQVGIGTRRDILQLGVGLTGDDGIMSRSFASSTLFSRGDNASLSSSTQTSIYSSIEPWKNFQIRLDGTLQSIKSADNSLFDLRYNYNNQIRKTVNDSHLTLSLIANPGALFSETGIDRYSHTTLSPTFVLKYTRGLRGLFNADFNYNKLQFLYTQPILIGVWGKSIINLELGKTFDALPLALQNIIPGNQSYSLVPNTFSQLNYYEFVADTYSTFNIEHHFNGKILSYIPLIKKLKLREVGIFRAAYGTLSDASKAINLSKVQYSAPSEHVYYEYGFGLENIGFGNLRILRVDFIWRGNYLNNPNISKFGIKAGIQVNF</sequence>
<keyword evidence="2" id="KW-1185">Reference proteome</keyword>
<evidence type="ECO:0000313" key="2">
    <source>
        <dbReference type="Proteomes" id="UP000236738"/>
    </source>
</evidence>
<dbReference type="Pfam" id="PF13715">
    <property type="entry name" value="CarbopepD_reg_2"/>
    <property type="match status" value="1"/>
</dbReference>
<organism evidence="1 2">
    <name type="scientific">Halpernia humi</name>
    <dbReference type="NCBI Taxonomy" id="493375"/>
    <lineage>
        <taxon>Bacteria</taxon>
        <taxon>Pseudomonadati</taxon>
        <taxon>Bacteroidota</taxon>
        <taxon>Flavobacteriia</taxon>
        <taxon>Flavobacteriales</taxon>
        <taxon>Weeksellaceae</taxon>
        <taxon>Chryseobacterium group</taxon>
        <taxon>Halpernia</taxon>
    </lineage>
</organism>
<dbReference type="OrthoDB" id="983143at2"/>
<dbReference type="InterPro" id="IPR043741">
    <property type="entry name" value="DUF5686"/>
</dbReference>
<accession>A0A1H5WN87</accession>
<dbReference type="Proteomes" id="UP000236738">
    <property type="component" value="Unassembled WGS sequence"/>
</dbReference>
<evidence type="ECO:0000313" key="1">
    <source>
        <dbReference type="EMBL" id="SEG00753.1"/>
    </source>
</evidence>
<protein>
    <submittedName>
        <fullName evidence="1">CarboxypepD_reg-like domain-containing protein</fullName>
    </submittedName>
</protein>
<proteinExistence type="predicted"/>